<keyword evidence="2" id="KW-0678">Repressor</keyword>
<keyword evidence="5" id="KW-0238">DNA-binding</keyword>
<dbReference type="Gene3D" id="3.30.1490.190">
    <property type="match status" value="1"/>
</dbReference>
<keyword evidence="7" id="KW-0479">Metal-binding</keyword>
<dbReference type="InterPro" id="IPR036388">
    <property type="entry name" value="WH-like_DNA-bd_sf"/>
</dbReference>
<evidence type="ECO:0000256" key="6">
    <source>
        <dbReference type="ARBA" id="ARBA00023163"/>
    </source>
</evidence>
<proteinExistence type="inferred from homology"/>
<keyword evidence="4" id="KW-0805">Transcription regulation</keyword>
<evidence type="ECO:0000313" key="9">
    <source>
        <dbReference type="EMBL" id="EHI75080.1"/>
    </source>
</evidence>
<dbReference type="AlphaFoldDB" id="G5JQV7"/>
<keyword evidence="10" id="KW-1185">Reference proteome</keyword>
<dbReference type="GO" id="GO:0045892">
    <property type="term" value="P:negative regulation of DNA-templated transcription"/>
    <property type="evidence" value="ECO:0007669"/>
    <property type="project" value="TreeGrafter"/>
</dbReference>
<dbReference type="Proteomes" id="UP000004322">
    <property type="component" value="Unassembled WGS sequence"/>
</dbReference>
<evidence type="ECO:0000256" key="7">
    <source>
        <dbReference type="PIRSR" id="PIRSR602481-1"/>
    </source>
</evidence>
<dbReference type="GO" id="GO:0003700">
    <property type="term" value="F:DNA-binding transcription factor activity"/>
    <property type="evidence" value="ECO:0007669"/>
    <property type="project" value="InterPro"/>
</dbReference>
<evidence type="ECO:0000256" key="1">
    <source>
        <dbReference type="ARBA" id="ARBA00007957"/>
    </source>
</evidence>
<dbReference type="GO" id="GO:1900376">
    <property type="term" value="P:regulation of secondary metabolite biosynthetic process"/>
    <property type="evidence" value="ECO:0007669"/>
    <property type="project" value="TreeGrafter"/>
</dbReference>
<feature type="binding site" evidence="7">
    <location>
        <position position="145"/>
    </location>
    <ligand>
        <name>Zn(2+)</name>
        <dbReference type="ChEBI" id="CHEBI:29105"/>
    </ligand>
</feature>
<dbReference type="Pfam" id="PF01475">
    <property type="entry name" value="FUR"/>
    <property type="match status" value="1"/>
</dbReference>
<dbReference type="SUPFAM" id="SSF46785">
    <property type="entry name" value="Winged helix' DNA-binding domain"/>
    <property type="match status" value="1"/>
</dbReference>
<evidence type="ECO:0000313" key="10">
    <source>
        <dbReference type="Proteomes" id="UP000004322"/>
    </source>
</evidence>
<feature type="binding site" evidence="8">
    <location>
        <position position="96"/>
    </location>
    <ligand>
        <name>Fe cation</name>
        <dbReference type="ChEBI" id="CHEBI:24875"/>
    </ligand>
</feature>
<dbReference type="GO" id="GO:0008270">
    <property type="term" value="F:zinc ion binding"/>
    <property type="evidence" value="ECO:0007669"/>
    <property type="project" value="TreeGrafter"/>
</dbReference>
<evidence type="ECO:0000256" key="3">
    <source>
        <dbReference type="ARBA" id="ARBA00022833"/>
    </source>
</evidence>
<dbReference type="Gene3D" id="1.10.10.10">
    <property type="entry name" value="Winged helix-like DNA-binding domain superfamily/Winged helix DNA-binding domain"/>
    <property type="match status" value="1"/>
</dbReference>
<dbReference type="EMBL" id="AEUV02000002">
    <property type="protein sequence ID" value="EHI75080.1"/>
    <property type="molecule type" value="Genomic_DNA"/>
</dbReference>
<evidence type="ECO:0000256" key="8">
    <source>
        <dbReference type="PIRSR" id="PIRSR602481-2"/>
    </source>
</evidence>
<feature type="binding site" evidence="7">
    <location>
        <position position="105"/>
    </location>
    <ligand>
        <name>Zn(2+)</name>
        <dbReference type="ChEBI" id="CHEBI:29105"/>
    </ligand>
</feature>
<accession>G5JQV7</accession>
<keyword evidence="8" id="KW-0408">Iron</keyword>
<dbReference type="PANTHER" id="PTHR33202">
    <property type="entry name" value="ZINC UPTAKE REGULATION PROTEIN"/>
    <property type="match status" value="1"/>
</dbReference>
<feature type="binding site" evidence="7">
    <location>
        <position position="102"/>
    </location>
    <ligand>
        <name>Zn(2+)</name>
        <dbReference type="ChEBI" id="CHEBI:29105"/>
    </ligand>
</feature>
<protein>
    <submittedName>
        <fullName evidence="9">Peroxide-responsive repressor PerR</fullName>
    </submittedName>
</protein>
<dbReference type="RefSeq" id="WP_004229109.1">
    <property type="nucleotide sequence ID" value="NZ_AEUV02000002.1"/>
</dbReference>
<dbReference type="GO" id="GO:0000976">
    <property type="term" value="F:transcription cis-regulatory region binding"/>
    <property type="evidence" value="ECO:0007669"/>
    <property type="project" value="TreeGrafter"/>
</dbReference>
<evidence type="ECO:0000256" key="5">
    <source>
        <dbReference type="ARBA" id="ARBA00023125"/>
    </source>
</evidence>
<sequence>MENDRMALEAYETVLEHLKSKHIRITETRKAIIRYMIATKSHPSAEMIYEDLLPEYPSMSLATVYNNLKVLVDEGFVTELKLCNYSTTYYDFLGHHEVHIACERCGKITDFLDGDLRDMYQEASQQTGYKVTRSQVMLYGLFPDCQEEDASTI</sequence>
<gene>
    <name evidence="9" type="ORF">STRCR_0621</name>
</gene>
<dbReference type="OrthoDB" id="8659436at2"/>
<evidence type="ECO:0000256" key="4">
    <source>
        <dbReference type="ARBA" id="ARBA00023015"/>
    </source>
</evidence>
<dbReference type="STRING" id="873449.STRCR_0621"/>
<dbReference type="eggNOG" id="COG0735">
    <property type="taxonomic scope" value="Bacteria"/>
</dbReference>
<dbReference type="CDD" id="cd07153">
    <property type="entry name" value="Fur_like"/>
    <property type="match status" value="1"/>
</dbReference>
<dbReference type="InterPro" id="IPR002481">
    <property type="entry name" value="FUR"/>
</dbReference>
<dbReference type="PANTHER" id="PTHR33202:SF8">
    <property type="entry name" value="PEROXIDE-RESPONSIVE REPRESSOR PERR"/>
    <property type="match status" value="1"/>
</dbReference>
<dbReference type="InterPro" id="IPR043135">
    <property type="entry name" value="Fur_C"/>
</dbReference>
<comment type="cofactor">
    <cofactor evidence="7">
        <name>Zn(2+)</name>
        <dbReference type="ChEBI" id="CHEBI:29105"/>
    </cofactor>
    <text evidence="7">Binds 1 zinc ion per subunit.</text>
</comment>
<dbReference type="InterPro" id="IPR036390">
    <property type="entry name" value="WH_DNA-bd_sf"/>
</dbReference>
<reference evidence="9" key="1">
    <citation type="submission" date="2011-07" db="EMBL/GenBank/DDBJ databases">
        <authorList>
            <person name="Stanhope M.J."/>
            <person name="Durkin A.S."/>
            <person name="Hostetler J."/>
            <person name="Kim M."/>
            <person name="Radune D."/>
            <person name="Singh I."/>
            <person name="Town C.D."/>
        </authorList>
    </citation>
    <scope>NUCLEOTIDE SEQUENCE [LARGE SCALE GENOMIC DNA]</scope>
    <source>
        <strain evidence="9">HS-6</strain>
    </source>
</reference>
<comment type="similarity">
    <text evidence="1">Belongs to the Fur family.</text>
</comment>
<organism evidence="9 10">
    <name type="scientific">Streptococcus criceti HS-6</name>
    <dbReference type="NCBI Taxonomy" id="873449"/>
    <lineage>
        <taxon>Bacteria</taxon>
        <taxon>Bacillati</taxon>
        <taxon>Bacillota</taxon>
        <taxon>Bacilli</taxon>
        <taxon>Lactobacillales</taxon>
        <taxon>Streptococcaceae</taxon>
        <taxon>Streptococcus</taxon>
    </lineage>
</organism>
<evidence type="ECO:0000256" key="2">
    <source>
        <dbReference type="ARBA" id="ARBA00022491"/>
    </source>
</evidence>
<comment type="cofactor">
    <cofactor evidence="8">
        <name>Mn(2+)</name>
        <dbReference type="ChEBI" id="CHEBI:29035"/>
    </cofactor>
    <cofactor evidence="8">
        <name>Fe(2+)</name>
        <dbReference type="ChEBI" id="CHEBI:29033"/>
    </cofactor>
    <text evidence="8">Binds 1 Mn(2+) or Fe(2+) ion per subunit.</text>
</comment>
<name>G5JQV7_STRCG</name>
<keyword evidence="6" id="KW-0804">Transcription</keyword>
<keyword evidence="3 7" id="KW-0862">Zinc</keyword>
<comment type="caution">
    <text evidence="9">The sequence shown here is derived from an EMBL/GenBank/DDBJ whole genome shotgun (WGS) entry which is preliminary data.</text>
</comment>